<dbReference type="AlphaFoldDB" id="L0B1D5"/>
<reference evidence="1 2" key="1">
    <citation type="journal article" date="2012" name="BMC Genomics">
        <title>Comparative genomic analysis and phylogenetic position of Theileria equi.</title>
        <authorList>
            <person name="Kappmeyer L.S."/>
            <person name="Thiagarajan M."/>
            <person name="Herndon D.R."/>
            <person name="Ramsay J.D."/>
            <person name="Caler E."/>
            <person name="Djikeng A."/>
            <person name="Gillespie J.J."/>
            <person name="Lau A.O."/>
            <person name="Roalson E.H."/>
            <person name="Silva J.C."/>
            <person name="Silva M.G."/>
            <person name="Suarez C.E."/>
            <person name="Ueti M.W."/>
            <person name="Nene V.M."/>
            <person name="Mealey R.H."/>
            <person name="Knowles D.P."/>
            <person name="Brayton K.A."/>
        </authorList>
    </citation>
    <scope>NUCLEOTIDE SEQUENCE [LARGE SCALE GENOMIC DNA]</scope>
    <source>
        <strain evidence="1 2">WA</strain>
    </source>
</reference>
<dbReference type="STRING" id="1537102.L0B1D5"/>
<dbReference type="VEuPathDB" id="PiroplasmaDB:BEWA_004690"/>
<dbReference type="RefSeq" id="XP_004830727.1">
    <property type="nucleotide sequence ID" value="XM_004830670.1"/>
</dbReference>
<dbReference type="Proteomes" id="UP000031512">
    <property type="component" value="Chromosome 3"/>
</dbReference>
<dbReference type="EMBL" id="CP001670">
    <property type="protein sequence ID" value="AFZ81061.1"/>
    <property type="molecule type" value="Genomic_DNA"/>
</dbReference>
<sequence length="226" mass="25354">MHTHCHKFLHNDEDGSEIEFEGWLQLGNPHKFDGPGRCPRSNSICIGNRRHIDNHHCCSQNEINNLLGELYESHHARTNCGHCNVNHKKRSKCGTCSKRGHGCTGARLSKSEEDIMYINNKQSPPTVIVQKPHTVVVRNRSRPPVVVQQPPPNVIVKNDPPQPVYVQSFPPNVTIKNDGIHGAFRNPQTYQQVQMSKPQAGVSSCNHAPGCNGIKNHNCIYHYANN</sequence>
<dbReference type="GeneID" id="15804730"/>
<proteinExistence type="predicted"/>
<protein>
    <submittedName>
        <fullName evidence="1">Uncharacterized protein</fullName>
    </submittedName>
</protein>
<dbReference type="KEGG" id="beq:BEWA_004690"/>
<evidence type="ECO:0000313" key="2">
    <source>
        <dbReference type="Proteomes" id="UP000031512"/>
    </source>
</evidence>
<evidence type="ECO:0000313" key="1">
    <source>
        <dbReference type="EMBL" id="AFZ81061.1"/>
    </source>
</evidence>
<name>L0B1D5_THEEQ</name>
<gene>
    <name evidence="1" type="ORF">BEWA_004690</name>
</gene>
<dbReference type="OrthoDB" id="361343at2759"/>
<organism evidence="1 2">
    <name type="scientific">Theileria equi strain WA</name>
    <dbReference type="NCBI Taxonomy" id="1537102"/>
    <lineage>
        <taxon>Eukaryota</taxon>
        <taxon>Sar</taxon>
        <taxon>Alveolata</taxon>
        <taxon>Apicomplexa</taxon>
        <taxon>Aconoidasida</taxon>
        <taxon>Piroplasmida</taxon>
        <taxon>Theileriidae</taxon>
        <taxon>Theileria</taxon>
    </lineage>
</organism>
<dbReference type="eggNOG" id="ENOG502QWXM">
    <property type="taxonomic scope" value="Eukaryota"/>
</dbReference>
<keyword evidence="2" id="KW-1185">Reference proteome</keyword>
<accession>L0B1D5</accession>